<dbReference type="GO" id="GO:0008483">
    <property type="term" value="F:transaminase activity"/>
    <property type="evidence" value="ECO:0007669"/>
    <property type="project" value="UniProtKB-KW"/>
</dbReference>
<accession>A0AB39YJ11</accession>
<reference evidence="4" key="1">
    <citation type="submission" date="2024-08" db="EMBL/GenBank/DDBJ databases">
        <authorList>
            <person name="Yu S.T."/>
        </authorList>
    </citation>
    <scope>NUCLEOTIDE SEQUENCE</scope>
    <source>
        <strain evidence="4">R33</strain>
    </source>
</reference>
<dbReference type="Gene3D" id="3.90.1150.10">
    <property type="entry name" value="Aspartate Aminotransferase, domain 1"/>
    <property type="match status" value="1"/>
</dbReference>
<keyword evidence="3" id="KW-0663">Pyridoxal phosphate</keyword>
<sequence>MIRERNRLYARLVRTGQLATPSQANFVWMPLGERAAEFAAFCARHGVLVRAFPGAGVRVTVGLREENDAFLSAVARYREP</sequence>
<dbReference type="AlphaFoldDB" id="A0AB39YJ11"/>
<dbReference type="InterPro" id="IPR050106">
    <property type="entry name" value="HistidinolP_aminotransfase"/>
</dbReference>
<organism evidence="4">
    <name type="scientific">Streptomyces sp. R33</name>
    <dbReference type="NCBI Taxonomy" id="3238629"/>
    <lineage>
        <taxon>Bacteria</taxon>
        <taxon>Bacillati</taxon>
        <taxon>Actinomycetota</taxon>
        <taxon>Actinomycetes</taxon>
        <taxon>Kitasatosporales</taxon>
        <taxon>Streptomycetaceae</taxon>
        <taxon>Streptomyces</taxon>
    </lineage>
</organism>
<dbReference type="InterPro" id="IPR015424">
    <property type="entry name" value="PyrdxlP-dep_Trfase"/>
</dbReference>
<evidence type="ECO:0000256" key="3">
    <source>
        <dbReference type="ARBA" id="ARBA00022898"/>
    </source>
</evidence>
<keyword evidence="2" id="KW-0808">Transferase</keyword>
<evidence type="ECO:0000256" key="2">
    <source>
        <dbReference type="ARBA" id="ARBA00022679"/>
    </source>
</evidence>
<evidence type="ECO:0000256" key="1">
    <source>
        <dbReference type="ARBA" id="ARBA00022576"/>
    </source>
</evidence>
<protein>
    <recommendedName>
        <fullName evidence="5">Histidinol-phosphate transaminase</fullName>
    </recommendedName>
</protein>
<dbReference type="PANTHER" id="PTHR43643:SF3">
    <property type="entry name" value="HISTIDINOL-PHOSPHATE AMINOTRANSFERASE"/>
    <property type="match status" value="1"/>
</dbReference>
<dbReference type="PANTHER" id="PTHR43643">
    <property type="entry name" value="HISTIDINOL-PHOSPHATE AMINOTRANSFERASE 2"/>
    <property type="match status" value="1"/>
</dbReference>
<dbReference type="EMBL" id="CP165727">
    <property type="protein sequence ID" value="XDV69203.1"/>
    <property type="molecule type" value="Genomic_DNA"/>
</dbReference>
<dbReference type="SUPFAM" id="SSF53383">
    <property type="entry name" value="PLP-dependent transferases"/>
    <property type="match status" value="1"/>
</dbReference>
<evidence type="ECO:0008006" key="5">
    <source>
        <dbReference type="Google" id="ProtNLM"/>
    </source>
</evidence>
<proteinExistence type="predicted"/>
<evidence type="ECO:0000313" key="4">
    <source>
        <dbReference type="EMBL" id="XDV69203.1"/>
    </source>
</evidence>
<gene>
    <name evidence="4" type="ORF">AB5J51_40095</name>
</gene>
<keyword evidence="1" id="KW-0032">Aminotransferase</keyword>
<name>A0AB39YJ11_9ACTN</name>
<dbReference type="InterPro" id="IPR015422">
    <property type="entry name" value="PyrdxlP-dep_Trfase_small"/>
</dbReference>